<evidence type="ECO:0000256" key="6">
    <source>
        <dbReference type="SAM" id="Phobius"/>
    </source>
</evidence>
<organism evidence="8 9">
    <name type="scientific">Cohnella cholangitidis</name>
    <dbReference type="NCBI Taxonomy" id="2598458"/>
    <lineage>
        <taxon>Bacteria</taxon>
        <taxon>Bacillati</taxon>
        <taxon>Bacillota</taxon>
        <taxon>Bacilli</taxon>
        <taxon>Bacillales</taxon>
        <taxon>Paenibacillaceae</taxon>
        <taxon>Cohnella</taxon>
    </lineage>
</organism>
<dbReference type="GO" id="GO:0005886">
    <property type="term" value="C:plasma membrane"/>
    <property type="evidence" value="ECO:0007669"/>
    <property type="project" value="UniProtKB-SubCell"/>
</dbReference>
<accession>A0A7G5C4E2</accession>
<dbReference type="CDD" id="cd06225">
    <property type="entry name" value="HAMP"/>
    <property type="match status" value="1"/>
</dbReference>
<protein>
    <submittedName>
        <fullName evidence="8">Sensor histidine kinase</fullName>
    </submittedName>
</protein>
<evidence type="ECO:0000259" key="7">
    <source>
        <dbReference type="PROSITE" id="PS50885"/>
    </source>
</evidence>
<dbReference type="GO" id="GO:0000155">
    <property type="term" value="F:phosphorelay sensor kinase activity"/>
    <property type="evidence" value="ECO:0007669"/>
    <property type="project" value="InterPro"/>
</dbReference>
<evidence type="ECO:0000256" key="5">
    <source>
        <dbReference type="ARBA" id="ARBA00023136"/>
    </source>
</evidence>
<dbReference type="InterPro" id="IPR036890">
    <property type="entry name" value="HATPase_C_sf"/>
</dbReference>
<dbReference type="SUPFAM" id="SSF158472">
    <property type="entry name" value="HAMP domain-like"/>
    <property type="match status" value="1"/>
</dbReference>
<evidence type="ECO:0000256" key="4">
    <source>
        <dbReference type="ARBA" id="ARBA00022679"/>
    </source>
</evidence>
<evidence type="ECO:0000256" key="3">
    <source>
        <dbReference type="ARBA" id="ARBA00022553"/>
    </source>
</evidence>
<keyword evidence="8" id="KW-0418">Kinase</keyword>
<feature type="transmembrane region" description="Helical" evidence="6">
    <location>
        <begin position="12"/>
        <end position="35"/>
    </location>
</feature>
<dbReference type="SUPFAM" id="SSF55874">
    <property type="entry name" value="ATPase domain of HSP90 chaperone/DNA topoisomerase II/histidine kinase"/>
    <property type="match status" value="1"/>
</dbReference>
<dbReference type="RefSeq" id="WP_182300308.1">
    <property type="nucleotide sequence ID" value="NZ_CP041969.1"/>
</dbReference>
<evidence type="ECO:0000256" key="2">
    <source>
        <dbReference type="ARBA" id="ARBA00022475"/>
    </source>
</evidence>
<evidence type="ECO:0000313" key="9">
    <source>
        <dbReference type="Proteomes" id="UP000515679"/>
    </source>
</evidence>
<name>A0A7G5C4E2_9BACL</name>
<feature type="domain" description="HAMP" evidence="7">
    <location>
        <begin position="309"/>
        <end position="361"/>
    </location>
</feature>
<keyword evidence="3" id="KW-0597">Phosphoprotein</keyword>
<dbReference type="Gene3D" id="3.30.565.10">
    <property type="entry name" value="Histidine kinase-like ATPase, C-terminal domain"/>
    <property type="match status" value="1"/>
</dbReference>
<dbReference type="PANTHER" id="PTHR34220">
    <property type="entry name" value="SENSOR HISTIDINE KINASE YPDA"/>
    <property type="match status" value="1"/>
</dbReference>
<dbReference type="InterPro" id="IPR010559">
    <property type="entry name" value="Sig_transdc_His_kin_internal"/>
</dbReference>
<sequence>MRKLMKYPTKLFTLMVLCFIGFNSLLLLVSGIVYYETYSKIAYREIRATKKELLDETSQKLSNYVAGIQDTAMFLVTNTSVQQNLSVPPESEYDFVTKSRQLYEEFQKLATVKEGLHSIELYTDWLTGYSSFQGQFMHPIADAQTQGWLGRMDRADGFWIASHDYPASGSDMRMVSYVHRIIGNRGEILGIVKLNIPDKKLFDILNKRAALANNGNYYVVLDSGGHYIASVLPEGVEIRNNVDEMVRELSGGSKYSVIQSDTNTQYWMLMQLISKDVLKQSGKEIRMLIIGLLAGLIILSIPLALWVSRKLTSPIYRIVEGMRTVEKGDFNVRMGASGIQEYLHLTTHFNRMVHRLKALIGQLNQEHRDRREAEIQLLHAQIKPHFLYNTLDLIHWRALDYNAHEISQMVQQLSKLFRIGLSNDKWYVPVRDELAHARCYMAIQEYRQNFSIEYVENVKSDLLDVIIPKIVLQPFLENAVIHGFQHRSYEKAVVQVNFEQRAEAGGEQLIITITDNGSGVPEGFDIQKTGGIGIRNVMDRIQLYCGPKYGVRVVPGEQGGTQVIMNLPLIGHEEEMEQLRRSLTHEYDSLGR</sequence>
<evidence type="ECO:0000256" key="1">
    <source>
        <dbReference type="ARBA" id="ARBA00004651"/>
    </source>
</evidence>
<dbReference type="PANTHER" id="PTHR34220:SF7">
    <property type="entry name" value="SENSOR HISTIDINE KINASE YPDA"/>
    <property type="match status" value="1"/>
</dbReference>
<proteinExistence type="predicted"/>
<feature type="transmembrane region" description="Helical" evidence="6">
    <location>
        <begin position="287"/>
        <end position="307"/>
    </location>
</feature>
<keyword evidence="6" id="KW-0812">Transmembrane</keyword>
<dbReference type="AlphaFoldDB" id="A0A7G5C4E2"/>
<dbReference type="Gene3D" id="6.10.340.10">
    <property type="match status" value="1"/>
</dbReference>
<dbReference type="InterPro" id="IPR003660">
    <property type="entry name" value="HAMP_dom"/>
</dbReference>
<comment type="subcellular location">
    <subcellularLocation>
        <location evidence="1">Cell membrane</location>
        <topology evidence="1">Multi-pass membrane protein</topology>
    </subcellularLocation>
</comment>
<dbReference type="InterPro" id="IPR050640">
    <property type="entry name" value="Bact_2-comp_sensor_kinase"/>
</dbReference>
<keyword evidence="5 6" id="KW-0472">Membrane</keyword>
<dbReference type="Pfam" id="PF06580">
    <property type="entry name" value="His_kinase"/>
    <property type="match status" value="1"/>
</dbReference>
<gene>
    <name evidence="8" type="ORF">FPL14_25085</name>
</gene>
<dbReference type="KEGG" id="cchl:FPL14_25085"/>
<evidence type="ECO:0000313" key="8">
    <source>
        <dbReference type="EMBL" id="QMV44076.1"/>
    </source>
</evidence>
<dbReference type="Pfam" id="PF00672">
    <property type="entry name" value="HAMP"/>
    <property type="match status" value="1"/>
</dbReference>
<keyword evidence="4" id="KW-0808">Transferase</keyword>
<keyword evidence="2" id="KW-1003">Cell membrane</keyword>
<keyword evidence="6" id="KW-1133">Transmembrane helix</keyword>
<keyword evidence="9" id="KW-1185">Reference proteome</keyword>
<dbReference type="PROSITE" id="PS50885">
    <property type="entry name" value="HAMP"/>
    <property type="match status" value="1"/>
</dbReference>
<dbReference type="SMART" id="SM00304">
    <property type="entry name" value="HAMP"/>
    <property type="match status" value="1"/>
</dbReference>
<reference evidence="8 9" key="1">
    <citation type="submission" date="2019-07" db="EMBL/GenBank/DDBJ databases">
        <authorList>
            <person name="Kim J.K."/>
            <person name="Cheong H.-M."/>
            <person name="Choi Y."/>
            <person name="Hwang K.J."/>
            <person name="Lee S."/>
            <person name="Choi C."/>
        </authorList>
    </citation>
    <scope>NUCLEOTIDE SEQUENCE [LARGE SCALE GENOMIC DNA]</scope>
    <source>
        <strain evidence="8 9">KS 22</strain>
    </source>
</reference>
<dbReference type="EMBL" id="CP041969">
    <property type="protein sequence ID" value="QMV44076.1"/>
    <property type="molecule type" value="Genomic_DNA"/>
</dbReference>
<dbReference type="Proteomes" id="UP000515679">
    <property type="component" value="Chromosome"/>
</dbReference>